<name>A0A502EKI5_9FLAO</name>
<keyword evidence="1" id="KW-0812">Transmembrane</keyword>
<evidence type="ECO:0000313" key="2">
    <source>
        <dbReference type="EMBL" id="TPG37634.1"/>
    </source>
</evidence>
<dbReference type="Proteomes" id="UP000319700">
    <property type="component" value="Unassembled WGS sequence"/>
</dbReference>
<evidence type="ECO:0000313" key="3">
    <source>
        <dbReference type="Proteomes" id="UP000319700"/>
    </source>
</evidence>
<keyword evidence="1" id="KW-1133">Transmembrane helix</keyword>
<evidence type="ECO:0000256" key="1">
    <source>
        <dbReference type="SAM" id="Phobius"/>
    </source>
</evidence>
<proteinExistence type="predicted"/>
<feature type="transmembrane region" description="Helical" evidence="1">
    <location>
        <begin position="54"/>
        <end position="74"/>
    </location>
</feature>
<keyword evidence="3" id="KW-1185">Reference proteome</keyword>
<dbReference type="OrthoDB" id="1200238at2"/>
<comment type="caution">
    <text evidence="2">The sequence shown here is derived from an EMBL/GenBank/DDBJ whole genome shotgun (WGS) entry which is preliminary data.</text>
</comment>
<gene>
    <name evidence="2" type="ORF">EAH81_19285</name>
</gene>
<feature type="transmembrane region" description="Helical" evidence="1">
    <location>
        <begin position="115"/>
        <end position="136"/>
    </location>
</feature>
<dbReference type="AlphaFoldDB" id="A0A502EKI5"/>
<protein>
    <submittedName>
        <fullName evidence="2">Uncharacterized protein</fullName>
    </submittedName>
</protein>
<dbReference type="EMBL" id="RCZH01000013">
    <property type="protein sequence ID" value="TPG37634.1"/>
    <property type="molecule type" value="Genomic_DNA"/>
</dbReference>
<organism evidence="2 3">
    <name type="scientific">Flavobacterium pectinovorum</name>
    <dbReference type="NCBI Taxonomy" id="29533"/>
    <lineage>
        <taxon>Bacteria</taxon>
        <taxon>Pseudomonadati</taxon>
        <taxon>Bacteroidota</taxon>
        <taxon>Flavobacteriia</taxon>
        <taxon>Flavobacteriales</taxon>
        <taxon>Flavobacteriaceae</taxon>
        <taxon>Flavobacterium</taxon>
    </lineage>
</organism>
<accession>A0A502EKI5</accession>
<reference evidence="2 3" key="1">
    <citation type="journal article" date="2019" name="Environ. Microbiol.">
        <title>Species interactions and distinct microbial communities in high Arctic permafrost affected cryosols are associated with the CH4 and CO2 gas fluxes.</title>
        <authorList>
            <person name="Altshuler I."/>
            <person name="Hamel J."/>
            <person name="Turney S."/>
            <person name="Magnuson E."/>
            <person name="Levesque R."/>
            <person name="Greer C."/>
            <person name="Whyte L.G."/>
        </authorList>
    </citation>
    <scope>NUCLEOTIDE SEQUENCE [LARGE SCALE GENOMIC DNA]</scope>
    <source>
        <strain evidence="2 3">42</strain>
    </source>
</reference>
<sequence>MKYSEEIQKLLPLGYLYLVILGILKESIFYYQLGINILKYSTIMDILISPIAEFTSNPITLGFVVSLFVLHYYLPKLYLKHKENKTLQKIFELKTTEELSEEEINKYYIFASFKMFALILLSFFIGTGVAGGYITMQRIKDNKVKYNNTLNYNSGESEQIFLINSNSIYYFYVQKGNKSIKIAPIGAIKNIEKSLDVGMLSK</sequence>
<feature type="transmembrane region" description="Helical" evidence="1">
    <location>
        <begin position="12"/>
        <end position="33"/>
    </location>
</feature>
<keyword evidence="1" id="KW-0472">Membrane</keyword>